<keyword evidence="1" id="KW-0472">Membrane</keyword>
<proteinExistence type="predicted"/>
<reference evidence="3" key="1">
    <citation type="journal article" date="2019" name="Int. J. Syst. Evol. Microbiol.">
        <title>The Global Catalogue of Microorganisms (GCM) 10K type strain sequencing project: providing services to taxonomists for standard genome sequencing and annotation.</title>
        <authorList>
            <consortium name="The Broad Institute Genomics Platform"/>
            <consortium name="The Broad Institute Genome Sequencing Center for Infectious Disease"/>
            <person name="Wu L."/>
            <person name="Ma J."/>
        </authorList>
    </citation>
    <scope>NUCLEOTIDE SEQUENCE [LARGE SCALE GENOMIC DNA]</scope>
    <source>
        <strain evidence="3">CGMCC 1.12449</strain>
    </source>
</reference>
<gene>
    <name evidence="2" type="ORF">ACFSAG_12015</name>
</gene>
<evidence type="ECO:0000256" key="1">
    <source>
        <dbReference type="SAM" id="Phobius"/>
    </source>
</evidence>
<keyword evidence="3" id="KW-1185">Reference proteome</keyword>
<sequence>MTDLSPMDDAPAEGSIGRPIAWMAAAGLATVFTAGAIVGVIAASKEDGGALSTTAIAIIAAFVAIIGGLIYAQWRLARRIAASGGAMTRRERLNRNIMIACGVMGGLIGLVLAITSDTLTADPLTVFSEAPLPLALAILLALFWGAVMSVIAWFWHTRAIDEQEAHAYRDGGYYAAYAYLIAAPTWWFLWRGGILPEPNGIAIFIGFSLIWSSVWYWKKYR</sequence>
<feature type="transmembrane region" description="Helical" evidence="1">
    <location>
        <begin position="171"/>
        <end position="189"/>
    </location>
</feature>
<keyword evidence="1" id="KW-0812">Transmembrane</keyword>
<comment type="caution">
    <text evidence="2">The sequence shown here is derived from an EMBL/GenBank/DDBJ whole genome shotgun (WGS) entry which is preliminary data.</text>
</comment>
<name>A0ABW4MFJ6_9SPHN</name>
<feature type="transmembrane region" description="Helical" evidence="1">
    <location>
        <begin position="93"/>
        <end position="114"/>
    </location>
</feature>
<feature type="transmembrane region" description="Helical" evidence="1">
    <location>
        <begin position="134"/>
        <end position="155"/>
    </location>
</feature>
<protein>
    <recommendedName>
        <fullName evidence="4">DUF2178 domain-containing protein</fullName>
    </recommendedName>
</protein>
<dbReference type="Proteomes" id="UP001597215">
    <property type="component" value="Unassembled WGS sequence"/>
</dbReference>
<accession>A0ABW4MFJ6</accession>
<dbReference type="RefSeq" id="WP_381515097.1">
    <property type="nucleotide sequence ID" value="NZ_JBHUEL010000010.1"/>
</dbReference>
<feature type="transmembrane region" description="Helical" evidence="1">
    <location>
        <begin position="201"/>
        <end position="217"/>
    </location>
</feature>
<evidence type="ECO:0000313" key="3">
    <source>
        <dbReference type="Proteomes" id="UP001597215"/>
    </source>
</evidence>
<dbReference type="EMBL" id="JBHUEL010000010">
    <property type="protein sequence ID" value="MFD1767565.1"/>
    <property type="molecule type" value="Genomic_DNA"/>
</dbReference>
<keyword evidence="1" id="KW-1133">Transmembrane helix</keyword>
<evidence type="ECO:0008006" key="4">
    <source>
        <dbReference type="Google" id="ProtNLM"/>
    </source>
</evidence>
<evidence type="ECO:0000313" key="2">
    <source>
        <dbReference type="EMBL" id="MFD1767565.1"/>
    </source>
</evidence>
<organism evidence="2 3">
    <name type="scientific">Sphingorhabdus buctiana</name>
    <dbReference type="NCBI Taxonomy" id="1508805"/>
    <lineage>
        <taxon>Bacteria</taxon>
        <taxon>Pseudomonadati</taxon>
        <taxon>Pseudomonadota</taxon>
        <taxon>Alphaproteobacteria</taxon>
        <taxon>Sphingomonadales</taxon>
        <taxon>Sphingomonadaceae</taxon>
        <taxon>Sphingorhabdus</taxon>
    </lineage>
</organism>
<feature type="transmembrane region" description="Helical" evidence="1">
    <location>
        <begin position="49"/>
        <end position="72"/>
    </location>
</feature>
<feature type="transmembrane region" description="Helical" evidence="1">
    <location>
        <begin position="20"/>
        <end position="43"/>
    </location>
</feature>